<evidence type="ECO:0000256" key="2">
    <source>
        <dbReference type="ARBA" id="ARBA00022723"/>
    </source>
</evidence>
<gene>
    <name evidence="6" type="ORF">LKD45_12110</name>
</gene>
<dbReference type="InterPro" id="IPR028995">
    <property type="entry name" value="Glyco_hydro_57/38_cen_sf"/>
</dbReference>
<dbReference type="RefSeq" id="WP_308728673.1">
    <property type="nucleotide sequence ID" value="NZ_JAJEQF010000035.1"/>
</dbReference>
<sequence length="983" mass="112629">MPYYQKNTLDRIEKMFWRLQTSYYRQIADLEVTAYVTKEPVPYAERFSGEEKKLEIGAVWGELFDCAWFHFTGKLPEGYDPADCSLIIDISGEGLCVDENGNPLIGITNGSAIFEAGSTRKRSVPLKYLNVKDGYVDMWMDAGCNGLFGDYASGALREANISMRLEELRSLYYDYFVLKETMEQLSEKTARYHCIQRALNKVCNIMDEYTEEEAVQARAVLKSEMEKSGGDASLTITGIGHAHIDLAWLWPIRETIRKGARTFATVDKLMDIYPEYRFGFSQPQLLFWMKLYYPDLYTRLQKRVKEGRIECQGAMWVECDTNITGEEALVRQIMQGARFWKDEFDFDIDNIWLPDVFGYSAALPQIMEKSGLKYFMTQKLSWSEHNQFPHHTFNWVGIDGTSVLVHMLPEETYNSLAGPAALHRAEEKFLDKGVSDEALMLFGVGDGGGGPGAIHLEKLARLHDVNGLPRCRQGFAKDLFARIDHDRDEYATWNGELYLEFHRGTYTTHARNKKFNRKMEQLLRELEYAASLAYVYAGKDYPTQLLDETWKEVLLYQFHDIIPGSSIKRVYDESLARYEILVEKIQDAIQEYYAAVYDGEYAINSLNFARTEYVQKDDTWYKAELPAMGAAKLLALTAADQDVTAKDGVLENEKLIVKFGENGEIVSIFDKEAQKETLEEAANKFKLYDDTDGDAWDIRIYYMEKNPKTMQLISSKFYVDGPNAAAEQTFEFGKSVLTQKVILQKNSDYVTFDTTVDWKETEKMLRTDFATCIHTDEVTCNIQYGSLKRPTHRNTSWEMTKFEVCAHKWIDLSRDDYGVALLNDCKYGYAVLENRMDINLLRSTMSPGVDADKAVHTFRYAYYPHRGNEKHALVEQKAIAFNILPVLTNGHNAAALPESFLQTDCTNVEITAVKKAEDSDRLVVRMYQTDGTESICCVTLPARVKKVSFCDLMEREAEEVPVENGAVVLKFKPFEIHTILVEM</sequence>
<comment type="caution">
    <text evidence="6">The sequence shown here is derived from an EMBL/GenBank/DDBJ whole genome shotgun (WGS) entry which is preliminary data.</text>
</comment>
<comment type="similarity">
    <text evidence="1">Belongs to the glycosyl hydrolase 38 family.</text>
</comment>
<dbReference type="CDD" id="cd10789">
    <property type="entry name" value="GH38N_AMII_ER_cytosolic"/>
    <property type="match status" value="1"/>
</dbReference>
<dbReference type="SUPFAM" id="SSF88713">
    <property type="entry name" value="Glycoside hydrolase/deacetylase"/>
    <property type="match status" value="1"/>
</dbReference>
<accession>A0AAE3DP20</accession>
<dbReference type="InterPro" id="IPR041147">
    <property type="entry name" value="GH38_C"/>
</dbReference>
<dbReference type="EMBL" id="JAJEQF010000035">
    <property type="protein sequence ID" value="MCC2168421.1"/>
    <property type="molecule type" value="Genomic_DNA"/>
</dbReference>
<dbReference type="FunFam" id="1.20.1270.50:FF:000004">
    <property type="entry name" value="alpha-mannosidase 2C1 isoform X1"/>
    <property type="match status" value="1"/>
</dbReference>
<dbReference type="GO" id="GO:0004559">
    <property type="term" value="F:alpha-mannosidase activity"/>
    <property type="evidence" value="ECO:0007669"/>
    <property type="project" value="InterPro"/>
</dbReference>
<keyword evidence="4" id="KW-0326">Glycosidase</keyword>
<dbReference type="FunFam" id="3.20.110.10:FF:000002">
    <property type="entry name" value="alpha-mannosidase 2C1 isoform X1"/>
    <property type="match status" value="1"/>
</dbReference>
<evidence type="ECO:0000259" key="5">
    <source>
        <dbReference type="SMART" id="SM00872"/>
    </source>
</evidence>
<dbReference type="InterPro" id="IPR000602">
    <property type="entry name" value="Glyco_hydro_38_N"/>
</dbReference>
<dbReference type="PANTHER" id="PTHR46017:SF1">
    <property type="entry name" value="ALPHA-MANNOSIDASE 2C1"/>
    <property type="match status" value="1"/>
</dbReference>
<keyword evidence="7" id="KW-1185">Reference proteome</keyword>
<dbReference type="Pfam" id="PF01074">
    <property type="entry name" value="Glyco_hydro_38N"/>
    <property type="match status" value="1"/>
</dbReference>
<dbReference type="Proteomes" id="UP001199355">
    <property type="component" value="Unassembled WGS sequence"/>
</dbReference>
<dbReference type="SUPFAM" id="SSF74650">
    <property type="entry name" value="Galactose mutarotase-like"/>
    <property type="match status" value="1"/>
</dbReference>
<dbReference type="AlphaFoldDB" id="A0AAE3DP20"/>
<organism evidence="6 7">
    <name type="scientific">Gallintestinimicrobium propionicum</name>
    <dbReference type="NCBI Taxonomy" id="2981770"/>
    <lineage>
        <taxon>Bacteria</taxon>
        <taxon>Bacillati</taxon>
        <taxon>Bacillota</taxon>
        <taxon>Clostridia</taxon>
        <taxon>Lachnospirales</taxon>
        <taxon>Lachnospiraceae</taxon>
        <taxon>Gallintestinimicrobium</taxon>
    </lineage>
</organism>
<dbReference type="SUPFAM" id="SSF88688">
    <property type="entry name" value="Families 57/38 glycoside transferase middle domain"/>
    <property type="match status" value="1"/>
</dbReference>
<dbReference type="InterPro" id="IPR015341">
    <property type="entry name" value="Glyco_hydro_38_cen"/>
</dbReference>
<dbReference type="GO" id="GO:0009313">
    <property type="term" value="P:oligosaccharide catabolic process"/>
    <property type="evidence" value="ECO:0007669"/>
    <property type="project" value="TreeGrafter"/>
</dbReference>
<proteinExistence type="inferred from homology"/>
<evidence type="ECO:0000313" key="7">
    <source>
        <dbReference type="Proteomes" id="UP001199355"/>
    </source>
</evidence>
<dbReference type="Gene3D" id="2.60.40.2220">
    <property type="match status" value="1"/>
</dbReference>
<dbReference type="PANTHER" id="PTHR46017">
    <property type="entry name" value="ALPHA-MANNOSIDASE 2C1"/>
    <property type="match status" value="1"/>
</dbReference>
<dbReference type="GO" id="GO:0030246">
    <property type="term" value="F:carbohydrate binding"/>
    <property type="evidence" value="ECO:0007669"/>
    <property type="project" value="InterPro"/>
</dbReference>
<dbReference type="Pfam" id="PF17677">
    <property type="entry name" value="Glyco_hydro38C2"/>
    <property type="match status" value="1"/>
</dbReference>
<keyword evidence="3 6" id="KW-0378">Hydrolase</keyword>
<dbReference type="GO" id="GO:0006013">
    <property type="term" value="P:mannose metabolic process"/>
    <property type="evidence" value="ECO:0007669"/>
    <property type="project" value="InterPro"/>
</dbReference>
<evidence type="ECO:0000256" key="4">
    <source>
        <dbReference type="ARBA" id="ARBA00023295"/>
    </source>
</evidence>
<evidence type="ECO:0000256" key="1">
    <source>
        <dbReference type="ARBA" id="ARBA00009792"/>
    </source>
</evidence>
<dbReference type="InterPro" id="IPR011013">
    <property type="entry name" value="Gal_mutarotase_sf_dom"/>
</dbReference>
<dbReference type="Pfam" id="PF07748">
    <property type="entry name" value="Glyco_hydro_38C"/>
    <property type="match status" value="1"/>
</dbReference>
<dbReference type="InterPro" id="IPR027291">
    <property type="entry name" value="Glyco_hydro_38_N_sf"/>
</dbReference>
<dbReference type="Pfam" id="PF22907">
    <property type="entry name" value="Ams1-like_1st"/>
    <property type="match status" value="1"/>
</dbReference>
<dbReference type="InterPro" id="IPR011330">
    <property type="entry name" value="Glyco_hydro/deAcase_b/a-brl"/>
</dbReference>
<evidence type="ECO:0000313" key="6">
    <source>
        <dbReference type="EMBL" id="MCC2168421.1"/>
    </source>
</evidence>
<dbReference type="InterPro" id="IPR054723">
    <property type="entry name" value="Ams1-like_N"/>
</dbReference>
<name>A0AAE3DP20_9FIRM</name>
<dbReference type="Pfam" id="PF09261">
    <property type="entry name" value="Alpha-mann_mid"/>
    <property type="match status" value="1"/>
</dbReference>
<reference evidence="6 7" key="1">
    <citation type="submission" date="2021-10" db="EMBL/GenBank/DDBJ databases">
        <title>Anaerobic single-cell dispensing facilitates the cultivation of human gut bacteria.</title>
        <authorList>
            <person name="Afrizal A."/>
        </authorList>
    </citation>
    <scope>NUCLEOTIDE SEQUENCE [LARGE SCALE GENOMIC DNA]</scope>
    <source>
        <strain evidence="6 7">CLA-AA-H244</strain>
    </source>
</reference>
<dbReference type="InterPro" id="IPR037094">
    <property type="entry name" value="Glyco_hydro_38_cen_sf"/>
</dbReference>
<dbReference type="GO" id="GO:0046872">
    <property type="term" value="F:metal ion binding"/>
    <property type="evidence" value="ECO:0007669"/>
    <property type="project" value="UniProtKB-KW"/>
</dbReference>
<dbReference type="SMART" id="SM00872">
    <property type="entry name" value="Alpha-mann_mid"/>
    <property type="match status" value="1"/>
</dbReference>
<feature type="domain" description="Glycoside hydrolase family 38 central" evidence="5">
    <location>
        <begin position="500"/>
        <end position="578"/>
    </location>
</feature>
<dbReference type="Gene3D" id="3.20.110.10">
    <property type="entry name" value="Glycoside hydrolase 38, N terminal domain"/>
    <property type="match status" value="1"/>
</dbReference>
<keyword evidence="2" id="KW-0479">Metal-binding</keyword>
<dbReference type="Gene3D" id="1.20.1270.50">
    <property type="entry name" value="Glycoside hydrolase family 38, central domain"/>
    <property type="match status" value="1"/>
</dbReference>
<dbReference type="InterPro" id="IPR011682">
    <property type="entry name" value="Glyco_hydro_38_C"/>
</dbReference>
<dbReference type="Gene3D" id="2.70.98.30">
    <property type="entry name" value="Golgi alpha-mannosidase II, domain 4"/>
    <property type="match status" value="1"/>
</dbReference>
<evidence type="ECO:0000256" key="3">
    <source>
        <dbReference type="ARBA" id="ARBA00022801"/>
    </source>
</evidence>
<protein>
    <submittedName>
        <fullName evidence="6">Glycosyl hydrolase-related protein</fullName>
    </submittedName>
</protein>